<proteinExistence type="predicted"/>
<evidence type="ECO:0000313" key="8">
    <source>
        <dbReference type="EMBL" id="UQF79625.1"/>
    </source>
</evidence>
<evidence type="ECO:0000256" key="1">
    <source>
        <dbReference type="ARBA" id="ARBA00004442"/>
    </source>
</evidence>
<evidence type="ECO:0000256" key="2">
    <source>
        <dbReference type="ARBA" id="ARBA00023136"/>
    </source>
</evidence>
<dbReference type="Gene3D" id="3.30.1330.60">
    <property type="entry name" value="OmpA-like domain"/>
    <property type="match status" value="1"/>
</dbReference>
<evidence type="ECO:0000256" key="5">
    <source>
        <dbReference type="SAM" id="MobiDB-lite"/>
    </source>
</evidence>
<evidence type="ECO:0000259" key="7">
    <source>
        <dbReference type="PROSITE" id="PS51123"/>
    </source>
</evidence>
<dbReference type="CDD" id="cd07185">
    <property type="entry name" value="OmpA_C-like"/>
    <property type="match status" value="1"/>
</dbReference>
<dbReference type="PANTHER" id="PTHR30329:SF21">
    <property type="entry name" value="LIPOPROTEIN YIAD-RELATED"/>
    <property type="match status" value="1"/>
</dbReference>
<dbReference type="GO" id="GO:0009279">
    <property type="term" value="C:cell outer membrane"/>
    <property type="evidence" value="ECO:0007669"/>
    <property type="project" value="UniProtKB-SubCell"/>
</dbReference>
<dbReference type="AlphaFoldDB" id="A0A9E7AFC4"/>
<feature type="signal peptide" evidence="6">
    <location>
        <begin position="1"/>
        <end position="28"/>
    </location>
</feature>
<dbReference type="PRINTS" id="PR01021">
    <property type="entry name" value="OMPADOMAIN"/>
</dbReference>
<dbReference type="SUPFAM" id="SSF103088">
    <property type="entry name" value="OmpA-like"/>
    <property type="match status" value="1"/>
</dbReference>
<dbReference type="PANTHER" id="PTHR30329">
    <property type="entry name" value="STATOR ELEMENT OF FLAGELLAR MOTOR COMPLEX"/>
    <property type="match status" value="1"/>
</dbReference>
<feature type="domain" description="OmpA-like" evidence="7">
    <location>
        <begin position="288"/>
        <end position="409"/>
    </location>
</feature>
<dbReference type="EMBL" id="CP097095">
    <property type="protein sequence ID" value="UQF79625.1"/>
    <property type="molecule type" value="Genomic_DNA"/>
</dbReference>
<keyword evidence="2 4" id="KW-0472">Membrane</keyword>
<keyword evidence="3" id="KW-0998">Cell outer membrane</keyword>
<dbReference type="PROSITE" id="PS51123">
    <property type="entry name" value="OMPA_2"/>
    <property type="match status" value="1"/>
</dbReference>
<gene>
    <name evidence="8" type="ORF">M3I41_08660</name>
</gene>
<dbReference type="InterPro" id="IPR006664">
    <property type="entry name" value="OMP_bac"/>
</dbReference>
<name>A0A9E7AFC4_9ACTO</name>
<dbReference type="InterPro" id="IPR006665">
    <property type="entry name" value="OmpA-like"/>
</dbReference>
<dbReference type="InterPro" id="IPR036737">
    <property type="entry name" value="OmpA-like_sf"/>
</dbReference>
<keyword evidence="6" id="KW-0732">Signal</keyword>
<reference evidence="8" key="1">
    <citation type="submission" date="2022-05" db="EMBL/GenBank/DDBJ databases">
        <title>Using nanopore sequencing to obtain complete genomes from saliva samples.</title>
        <authorList>
            <person name="Baker J.L."/>
        </authorList>
    </citation>
    <scope>NUCLEOTIDE SEQUENCE</scope>
    <source>
        <strain evidence="8">JCVI-JB-Ag32</strain>
    </source>
</reference>
<organism evidence="8 9">
    <name type="scientific">Actinomyces graevenitzii</name>
    <dbReference type="NCBI Taxonomy" id="55565"/>
    <lineage>
        <taxon>Bacteria</taxon>
        <taxon>Bacillati</taxon>
        <taxon>Actinomycetota</taxon>
        <taxon>Actinomycetes</taxon>
        <taxon>Actinomycetales</taxon>
        <taxon>Actinomycetaceae</taxon>
        <taxon>Actinomyces</taxon>
    </lineage>
</organism>
<dbReference type="PROSITE" id="PS51257">
    <property type="entry name" value="PROKAR_LIPOPROTEIN"/>
    <property type="match status" value="1"/>
</dbReference>
<sequence>MKHQDTAHRRLALVATPLALLFALGACGSDTKPAAESSAKPTTVATASAKSAASSSASATAAVPGLKAGEIPAVPVFSIPSIGVFAQNSDKAIIESTKELSTVPGITVSPAKCDGNGVVSGSTILSGSGAGVTSSDSGSVINSGAGAGVITEGPVSIVYGGEGSGTYTNSETGENITVSSDGSGTYKSKTLSINVSSDGSGTYDNSETGVKINISSSGSGTYEDSKNNIKYNNNGNGGGTYTSSTLNIINNGDGTALVNGQSVKAEKLPPVAKVGKFPKVESLKPVKSCGTVITLQDGVLFDFGKYDLRPEAKATLAKLATVLNQAKVPAAQINGHTDSIGDDAFNQDLSEKRASAVATQLKADGVTANLQTHGYGKTQPVADNTNADGSDNPAGRQANRRVEIYIPAF</sequence>
<protein>
    <submittedName>
        <fullName evidence="8">OmpA family protein</fullName>
    </submittedName>
</protein>
<accession>A0A9E7AFC4</accession>
<dbReference type="Pfam" id="PF00691">
    <property type="entry name" value="OmpA"/>
    <property type="match status" value="1"/>
</dbReference>
<dbReference type="Proteomes" id="UP000830236">
    <property type="component" value="Chromosome"/>
</dbReference>
<evidence type="ECO:0000256" key="6">
    <source>
        <dbReference type="SAM" id="SignalP"/>
    </source>
</evidence>
<evidence type="ECO:0000313" key="9">
    <source>
        <dbReference type="Proteomes" id="UP000830236"/>
    </source>
</evidence>
<feature type="region of interest" description="Disordered" evidence="5">
    <location>
        <begin position="373"/>
        <end position="398"/>
    </location>
</feature>
<evidence type="ECO:0000256" key="4">
    <source>
        <dbReference type="PROSITE-ProRule" id="PRU00473"/>
    </source>
</evidence>
<comment type="subcellular location">
    <subcellularLocation>
        <location evidence="1">Cell outer membrane</location>
    </subcellularLocation>
</comment>
<evidence type="ECO:0000256" key="3">
    <source>
        <dbReference type="ARBA" id="ARBA00023237"/>
    </source>
</evidence>
<dbReference type="KEGG" id="agh:M3I41_08660"/>
<dbReference type="InterPro" id="IPR050330">
    <property type="entry name" value="Bact_OuterMem_StrucFunc"/>
</dbReference>
<feature type="chain" id="PRO_5038936017" evidence="6">
    <location>
        <begin position="29"/>
        <end position="409"/>
    </location>
</feature>